<dbReference type="Gene3D" id="3.10.450.40">
    <property type="match status" value="1"/>
</dbReference>
<sequence>MSSITTKTYKDLDLNFIPHPITKDINKKVGVNAVLQSLKNLLFLNHYEKPFHPEIGSNIRKMLFEPIDPVIAGILAKEIQDTITNFEPRVDIRNVYVMENTDGNGFDVTLEFYMVNSPEPITVSFFLERLR</sequence>
<gene>
    <name evidence="2" type="ORF">UFOVP49_13</name>
</gene>
<protein>
    <submittedName>
        <fullName evidence="2">COG3628 Phage baseplate assembly protein W</fullName>
    </submittedName>
</protein>
<name>A0A6J5KS69_9CAUD</name>
<proteinExistence type="predicted"/>
<evidence type="ECO:0000313" key="2">
    <source>
        <dbReference type="EMBL" id="CAB4124112.1"/>
    </source>
</evidence>
<evidence type="ECO:0000259" key="1">
    <source>
        <dbReference type="Pfam" id="PF04965"/>
    </source>
</evidence>
<organism evidence="2">
    <name type="scientific">uncultured Caudovirales phage</name>
    <dbReference type="NCBI Taxonomy" id="2100421"/>
    <lineage>
        <taxon>Viruses</taxon>
        <taxon>Duplodnaviria</taxon>
        <taxon>Heunggongvirae</taxon>
        <taxon>Uroviricota</taxon>
        <taxon>Caudoviricetes</taxon>
        <taxon>Peduoviridae</taxon>
        <taxon>Maltschvirus</taxon>
        <taxon>Maltschvirus maltsch</taxon>
    </lineage>
</organism>
<dbReference type="InterPro" id="IPR007048">
    <property type="entry name" value="IraD/Gp25-like"/>
</dbReference>
<dbReference type="EMBL" id="LR796178">
    <property type="protein sequence ID" value="CAB4124112.1"/>
    <property type="molecule type" value="Genomic_DNA"/>
</dbReference>
<reference evidence="2" key="1">
    <citation type="submission" date="2020-04" db="EMBL/GenBank/DDBJ databases">
        <authorList>
            <person name="Chiriac C."/>
            <person name="Salcher M."/>
            <person name="Ghai R."/>
            <person name="Kavagutti S V."/>
        </authorList>
    </citation>
    <scope>NUCLEOTIDE SEQUENCE</scope>
</reference>
<dbReference type="Pfam" id="PF04965">
    <property type="entry name" value="GPW_gp25"/>
    <property type="match status" value="1"/>
</dbReference>
<dbReference type="SUPFAM" id="SSF160719">
    <property type="entry name" value="gpW/gp25-like"/>
    <property type="match status" value="1"/>
</dbReference>
<accession>A0A6J5KS69</accession>
<feature type="domain" description="IraD/Gp25-like" evidence="1">
    <location>
        <begin position="32"/>
        <end position="108"/>
    </location>
</feature>